<feature type="region of interest" description="Disordered" evidence="12">
    <location>
        <begin position="39"/>
        <end position="75"/>
    </location>
</feature>
<dbReference type="Proteomes" id="UP001152622">
    <property type="component" value="Chromosome 4"/>
</dbReference>
<keyword evidence="6" id="KW-0175">Coiled coil</keyword>
<feature type="region of interest" description="Disordered" evidence="12">
    <location>
        <begin position="210"/>
        <end position="248"/>
    </location>
</feature>
<gene>
    <name evidence="13" type="ORF">SKAU_G00146960</name>
</gene>
<keyword evidence="14" id="KW-1185">Reference proteome</keyword>
<evidence type="ECO:0000313" key="14">
    <source>
        <dbReference type="Proteomes" id="UP001152622"/>
    </source>
</evidence>
<dbReference type="Pfam" id="PF10595">
    <property type="entry name" value="FAM161A_B"/>
    <property type="match status" value="1"/>
</dbReference>
<protein>
    <recommendedName>
        <fullName evidence="11">Protein FAM161A</fullName>
    </recommendedName>
</protein>
<sequence length="547" mass="62232">MQSSHRTNVLVTSCLKTPVDPHTKVPLALYERERSLPYAAGHAPDNRNCEKEMEYDSDSEGSDRGGRGDHGGPALIKDYRVSGEDSDLRELCCSNAEYYRKLEELRRAHLQTAARLEGMFRNKLEIKAFWPTESSAEGMCRSKLEKSGAMPVSNLRKAFSAVELNQSRGGGLSDTSEEDGADDDDVAVEKGLLSSPNERIRTMWQNFTVGDLSPRDRPTSCSSLRSQAAGRGRGGDRAGKEGGPEQDTWRHRVTVPEPFQMTLREADRKRRNVKSRSEVELENALLRKQMAETSECRRKFRASPVPAHIYLPLYEEIAGRDRERRQLSRQRDRHFSPDSQKPFSFLERDRRKKEEREAEIRHLPPAEEQRAFRAKPVPRSVYDSTVSEQMKEDQLYRAIKMQMRAQELLHSSSLPQGMLVRRPSARHREPAERTEADFRPKINGEVPDFDASYRRFRKHALSRRDTKPTTACEPFRLRTAQIASHRDRDRILADMEAEQAGSGGGRWPYVAPAHTPSSSLCSSLSDSQELLPAKITDAAKMRQEAVR</sequence>
<dbReference type="PANTHER" id="PTHR21501">
    <property type="entry name" value="PROTEIN FAM-161"/>
    <property type="match status" value="1"/>
</dbReference>
<keyword evidence="8" id="KW-0206">Cytoskeleton</keyword>
<organism evidence="13 14">
    <name type="scientific">Synaphobranchus kaupii</name>
    <name type="common">Kaup's arrowtooth eel</name>
    <dbReference type="NCBI Taxonomy" id="118154"/>
    <lineage>
        <taxon>Eukaryota</taxon>
        <taxon>Metazoa</taxon>
        <taxon>Chordata</taxon>
        <taxon>Craniata</taxon>
        <taxon>Vertebrata</taxon>
        <taxon>Euteleostomi</taxon>
        <taxon>Actinopterygii</taxon>
        <taxon>Neopterygii</taxon>
        <taxon>Teleostei</taxon>
        <taxon>Anguilliformes</taxon>
        <taxon>Synaphobranchidae</taxon>
        <taxon>Synaphobranchus</taxon>
    </lineage>
</organism>
<feature type="compositionally biased region" description="Basic and acidic residues" evidence="12">
    <location>
        <begin position="233"/>
        <end position="248"/>
    </location>
</feature>
<feature type="compositionally biased region" description="Basic and acidic residues" evidence="12">
    <location>
        <begin position="61"/>
        <end position="70"/>
    </location>
</feature>
<feature type="compositionally biased region" description="Basic and acidic residues" evidence="12">
    <location>
        <begin position="346"/>
        <end position="371"/>
    </location>
</feature>
<dbReference type="EMBL" id="JAINUF010000004">
    <property type="protein sequence ID" value="KAJ8365865.1"/>
    <property type="molecule type" value="Genomic_DNA"/>
</dbReference>
<dbReference type="GO" id="GO:0005929">
    <property type="term" value="C:cilium"/>
    <property type="evidence" value="ECO:0007669"/>
    <property type="project" value="TreeGrafter"/>
</dbReference>
<evidence type="ECO:0000256" key="9">
    <source>
        <dbReference type="ARBA" id="ARBA00023273"/>
    </source>
</evidence>
<accession>A0A9Q1FUB1</accession>
<evidence type="ECO:0000256" key="6">
    <source>
        <dbReference type="ARBA" id="ARBA00023054"/>
    </source>
</evidence>
<reference evidence="13" key="1">
    <citation type="journal article" date="2023" name="Science">
        <title>Genome structures resolve the early diversification of teleost fishes.</title>
        <authorList>
            <person name="Parey E."/>
            <person name="Louis A."/>
            <person name="Montfort J."/>
            <person name="Bouchez O."/>
            <person name="Roques C."/>
            <person name="Iampietro C."/>
            <person name="Lluch J."/>
            <person name="Castinel A."/>
            <person name="Donnadieu C."/>
            <person name="Desvignes T."/>
            <person name="Floi Bucao C."/>
            <person name="Jouanno E."/>
            <person name="Wen M."/>
            <person name="Mejri S."/>
            <person name="Dirks R."/>
            <person name="Jansen H."/>
            <person name="Henkel C."/>
            <person name="Chen W.J."/>
            <person name="Zahm M."/>
            <person name="Cabau C."/>
            <person name="Klopp C."/>
            <person name="Thompson A.W."/>
            <person name="Robinson-Rechavi M."/>
            <person name="Braasch I."/>
            <person name="Lecointre G."/>
            <person name="Bobe J."/>
            <person name="Postlethwait J.H."/>
            <person name="Berthelot C."/>
            <person name="Roest Crollius H."/>
            <person name="Guiguen Y."/>
        </authorList>
    </citation>
    <scope>NUCLEOTIDE SEQUENCE</scope>
    <source>
        <strain evidence="13">WJC10195</strain>
    </source>
</reference>
<keyword evidence="7" id="KW-0969">Cilium</keyword>
<feature type="region of interest" description="Disordered" evidence="12">
    <location>
        <begin position="497"/>
        <end position="523"/>
    </location>
</feature>
<evidence type="ECO:0000256" key="2">
    <source>
        <dbReference type="ARBA" id="ARBA00004120"/>
    </source>
</evidence>
<evidence type="ECO:0000256" key="10">
    <source>
        <dbReference type="ARBA" id="ARBA00037165"/>
    </source>
</evidence>
<proteinExistence type="inferred from homology"/>
<dbReference type="GO" id="GO:0044782">
    <property type="term" value="P:cilium organization"/>
    <property type="evidence" value="ECO:0007669"/>
    <property type="project" value="TreeGrafter"/>
</dbReference>
<comment type="function">
    <text evidence="10">Involved in ciliogenesis.</text>
</comment>
<evidence type="ECO:0000256" key="5">
    <source>
        <dbReference type="ARBA" id="ARBA00022794"/>
    </source>
</evidence>
<dbReference type="OrthoDB" id="2150121at2759"/>
<feature type="region of interest" description="Disordered" evidence="12">
    <location>
        <begin position="322"/>
        <end position="372"/>
    </location>
</feature>
<evidence type="ECO:0000256" key="12">
    <source>
        <dbReference type="SAM" id="MobiDB-lite"/>
    </source>
</evidence>
<comment type="similarity">
    <text evidence="3">Belongs to the FAM161 family.</text>
</comment>
<feature type="compositionally biased region" description="Basic and acidic residues" evidence="12">
    <location>
        <begin position="322"/>
        <end position="336"/>
    </location>
</feature>
<name>A0A9Q1FUB1_SYNKA</name>
<evidence type="ECO:0000256" key="1">
    <source>
        <dbReference type="ARBA" id="ARBA00004114"/>
    </source>
</evidence>
<dbReference type="InterPro" id="IPR051655">
    <property type="entry name" value="FAM161"/>
</dbReference>
<evidence type="ECO:0000256" key="8">
    <source>
        <dbReference type="ARBA" id="ARBA00023212"/>
    </source>
</evidence>
<evidence type="ECO:0000256" key="4">
    <source>
        <dbReference type="ARBA" id="ARBA00022490"/>
    </source>
</evidence>
<evidence type="ECO:0000256" key="7">
    <source>
        <dbReference type="ARBA" id="ARBA00023069"/>
    </source>
</evidence>
<keyword evidence="9" id="KW-0966">Cell projection</keyword>
<comment type="subcellular location">
    <subcellularLocation>
        <location evidence="2">Cytoplasm</location>
        <location evidence="2">Cytoskeleton</location>
        <location evidence="2">Cilium basal body</location>
    </subcellularLocation>
    <subcellularLocation>
        <location evidence="1">Cytoplasm</location>
        <location evidence="1">Cytoskeleton</location>
        <location evidence="1">Microtubule organizing center</location>
        <location evidence="1">Centrosome</location>
        <location evidence="1">Centriole</location>
    </subcellularLocation>
</comment>
<evidence type="ECO:0000313" key="13">
    <source>
        <dbReference type="EMBL" id="KAJ8365865.1"/>
    </source>
</evidence>
<dbReference type="GO" id="GO:0005814">
    <property type="term" value="C:centriole"/>
    <property type="evidence" value="ECO:0007669"/>
    <property type="project" value="UniProtKB-SubCell"/>
</dbReference>
<dbReference type="AlphaFoldDB" id="A0A9Q1FUB1"/>
<comment type="caution">
    <text evidence="13">The sequence shown here is derived from an EMBL/GenBank/DDBJ whole genome shotgun (WGS) entry which is preliminary data.</text>
</comment>
<dbReference type="PANTHER" id="PTHR21501:SF3">
    <property type="entry name" value="PROTEIN FAM161A"/>
    <property type="match status" value="1"/>
</dbReference>
<evidence type="ECO:0000256" key="11">
    <source>
        <dbReference type="ARBA" id="ARBA00039949"/>
    </source>
</evidence>
<feature type="compositionally biased region" description="Basic and acidic residues" evidence="12">
    <location>
        <begin position="44"/>
        <end position="54"/>
    </location>
</feature>
<dbReference type="InterPro" id="IPR019579">
    <property type="entry name" value="FAM161A/B"/>
</dbReference>
<evidence type="ECO:0000256" key="3">
    <source>
        <dbReference type="ARBA" id="ARBA00006663"/>
    </source>
</evidence>
<keyword evidence="5" id="KW-0970">Cilium biogenesis/degradation</keyword>
<keyword evidence="4" id="KW-0963">Cytoplasm</keyword>